<organism evidence="3 4">
    <name type="scientific">Orchesella dallaii</name>
    <dbReference type="NCBI Taxonomy" id="48710"/>
    <lineage>
        <taxon>Eukaryota</taxon>
        <taxon>Metazoa</taxon>
        <taxon>Ecdysozoa</taxon>
        <taxon>Arthropoda</taxon>
        <taxon>Hexapoda</taxon>
        <taxon>Collembola</taxon>
        <taxon>Entomobryomorpha</taxon>
        <taxon>Entomobryoidea</taxon>
        <taxon>Orchesellidae</taxon>
        <taxon>Orchesellinae</taxon>
        <taxon>Orchesella</taxon>
    </lineage>
</organism>
<protein>
    <recommendedName>
        <fullName evidence="2">DUF4789 domain-containing protein</fullName>
    </recommendedName>
</protein>
<dbReference type="PANTHER" id="PTHR21177:SF4">
    <property type="entry name" value="IP06524P"/>
    <property type="match status" value="1"/>
</dbReference>
<evidence type="ECO:0000256" key="1">
    <source>
        <dbReference type="SAM" id="Phobius"/>
    </source>
</evidence>
<sequence length="278" mass="31597">MFISIGRVEARLLYPLFILIVGWLNLSQSFIVEPLGLSGAYIPFGNYAKAGKAGPGVSWSKNLDAELQLRKTLCQKQDIAETVLYQYRYDNATQRCYKVGEKGPCGENMIFFAYSTNAAYGSCDCNYNDNGRPLIYEATANKCHYVYTRGFCDENQWLTFDDKWKPVCEPNRCLQYYDHKNKLIPSKSEKAVSVEFVPYENGCAPLGESCYDVDPQWSSLAHLPLEVQFVKGKLKARCAPVKYAAWRYPTPKMQCVPGGFLYTMHPVTKGKCHILFEQ</sequence>
<dbReference type="EMBL" id="CAXLJM020000066">
    <property type="protein sequence ID" value="CAL8121850.1"/>
    <property type="molecule type" value="Genomic_DNA"/>
</dbReference>
<dbReference type="Proteomes" id="UP001642540">
    <property type="component" value="Unassembled WGS sequence"/>
</dbReference>
<evidence type="ECO:0000313" key="3">
    <source>
        <dbReference type="EMBL" id="CAL8121850.1"/>
    </source>
</evidence>
<dbReference type="PANTHER" id="PTHR21177">
    <property type="entry name" value="IP06524P-RELATED"/>
    <property type="match status" value="1"/>
</dbReference>
<keyword evidence="1" id="KW-1133">Transmembrane helix</keyword>
<dbReference type="InterPro" id="IPR031993">
    <property type="entry name" value="DUF4789"/>
</dbReference>
<comment type="caution">
    <text evidence="3">The sequence shown here is derived from an EMBL/GenBank/DDBJ whole genome shotgun (WGS) entry which is preliminary data.</text>
</comment>
<feature type="domain" description="DUF4789" evidence="2">
    <location>
        <begin position="104"/>
        <end position="198"/>
    </location>
</feature>
<feature type="transmembrane region" description="Helical" evidence="1">
    <location>
        <begin position="12"/>
        <end position="31"/>
    </location>
</feature>
<keyword evidence="1" id="KW-0812">Transmembrane</keyword>
<evidence type="ECO:0000313" key="4">
    <source>
        <dbReference type="Proteomes" id="UP001642540"/>
    </source>
</evidence>
<proteinExistence type="predicted"/>
<gene>
    <name evidence="3" type="ORF">ODALV1_LOCUS19564</name>
</gene>
<evidence type="ECO:0000259" key="2">
    <source>
        <dbReference type="Pfam" id="PF16033"/>
    </source>
</evidence>
<keyword evidence="4" id="KW-1185">Reference proteome</keyword>
<name>A0ABP1RAM8_9HEXA</name>
<keyword evidence="1" id="KW-0472">Membrane</keyword>
<reference evidence="3 4" key="1">
    <citation type="submission" date="2024-08" db="EMBL/GenBank/DDBJ databases">
        <authorList>
            <person name="Cucini C."/>
            <person name="Frati F."/>
        </authorList>
    </citation>
    <scope>NUCLEOTIDE SEQUENCE [LARGE SCALE GENOMIC DNA]</scope>
</reference>
<dbReference type="Pfam" id="PF16033">
    <property type="entry name" value="DUF4789"/>
    <property type="match status" value="1"/>
</dbReference>
<accession>A0ABP1RAM8</accession>